<dbReference type="EMBL" id="JBHUCZ010000010">
    <property type="protein sequence ID" value="MFD1568230.1"/>
    <property type="molecule type" value="Genomic_DNA"/>
</dbReference>
<protein>
    <submittedName>
        <fullName evidence="2">TIGR00341 family protein</fullName>
    </submittedName>
</protein>
<organism evidence="2 3">
    <name type="scientific">Halolamina litorea</name>
    <dbReference type="NCBI Taxonomy" id="1515593"/>
    <lineage>
        <taxon>Archaea</taxon>
        <taxon>Methanobacteriati</taxon>
        <taxon>Methanobacteriota</taxon>
        <taxon>Stenosarchaea group</taxon>
        <taxon>Halobacteria</taxon>
        <taxon>Halobacteriales</taxon>
        <taxon>Haloferacaceae</taxon>
    </lineage>
</organism>
<accession>A0ABD6BUE4</accession>
<dbReference type="Proteomes" id="UP001597139">
    <property type="component" value="Unassembled WGS sequence"/>
</dbReference>
<feature type="transmembrane region" description="Helical" evidence="1">
    <location>
        <begin position="226"/>
        <end position="245"/>
    </location>
</feature>
<dbReference type="RefSeq" id="WP_267647767.1">
    <property type="nucleotide sequence ID" value="NZ_JANHGR010000002.1"/>
</dbReference>
<feature type="transmembrane region" description="Helical" evidence="1">
    <location>
        <begin position="281"/>
        <end position="305"/>
    </location>
</feature>
<dbReference type="Pfam" id="PF04087">
    <property type="entry name" value="DUF389"/>
    <property type="match status" value="1"/>
</dbReference>
<dbReference type="PANTHER" id="PTHR20992">
    <property type="entry name" value="AT15442P-RELATED"/>
    <property type="match status" value="1"/>
</dbReference>
<sequence>MPRQDMRLIEVMLLSEGARGDVLDVLEAEGLDYNVSDRTDNPNASGLVSFPIPAPRVESVQERLASVETTGEMYTIVYDPETVVSNRFGTANTAIDSGGAFSPDRISRRELHSKAAELLPDYVIYTVLTGVSAIVMTAGVLLEALSVLIGAMVIAPLLGPVLATGAATTIDDRTLFSRGMSYQLRGGAMALLGSTAFAWLAKTRGGLAGSLDIASVLSLSQHTAPAYLLATIAVGAGIAGAVSLATNSSTELVGVMVAAAIMPAFATAGVAIAWLRPVTALGSLGLAVMNVAILNVVAVVTFWYLGYQPMDVDERSRVRGVLLRRGATLVVASVVLGLFVSRLHPETTVGSLLGPTVTEGLSGVETRLQTVLS</sequence>
<reference evidence="2 3" key="1">
    <citation type="journal article" date="2019" name="Int. J. Syst. Evol. Microbiol.">
        <title>The Global Catalogue of Microorganisms (GCM) 10K type strain sequencing project: providing services to taxonomists for standard genome sequencing and annotation.</title>
        <authorList>
            <consortium name="The Broad Institute Genomics Platform"/>
            <consortium name="The Broad Institute Genome Sequencing Center for Infectious Disease"/>
            <person name="Wu L."/>
            <person name="Ma J."/>
        </authorList>
    </citation>
    <scope>NUCLEOTIDE SEQUENCE [LARGE SCALE GENOMIC DNA]</scope>
    <source>
        <strain evidence="2 3">CGMCC 1.12859</strain>
    </source>
</reference>
<keyword evidence="1" id="KW-1133">Transmembrane helix</keyword>
<feature type="transmembrane region" description="Helical" evidence="1">
    <location>
        <begin position="182"/>
        <end position="201"/>
    </location>
</feature>
<comment type="caution">
    <text evidence="2">The sequence shown here is derived from an EMBL/GenBank/DDBJ whole genome shotgun (WGS) entry which is preliminary data.</text>
</comment>
<dbReference type="NCBIfam" id="TIGR00341">
    <property type="entry name" value="TIGR00341 family protein"/>
    <property type="match status" value="1"/>
</dbReference>
<gene>
    <name evidence="2" type="ORF">ACFSAU_12085</name>
</gene>
<evidence type="ECO:0000313" key="3">
    <source>
        <dbReference type="Proteomes" id="UP001597139"/>
    </source>
</evidence>
<dbReference type="PANTHER" id="PTHR20992:SF9">
    <property type="entry name" value="AT15442P-RELATED"/>
    <property type="match status" value="1"/>
</dbReference>
<feature type="transmembrane region" description="Helical" evidence="1">
    <location>
        <begin position="122"/>
        <end position="142"/>
    </location>
</feature>
<feature type="transmembrane region" description="Helical" evidence="1">
    <location>
        <begin position="148"/>
        <end position="170"/>
    </location>
</feature>
<name>A0ABD6BUE4_9EURY</name>
<evidence type="ECO:0000256" key="1">
    <source>
        <dbReference type="SAM" id="Phobius"/>
    </source>
</evidence>
<keyword evidence="3" id="KW-1185">Reference proteome</keyword>
<keyword evidence="1" id="KW-0472">Membrane</keyword>
<proteinExistence type="predicted"/>
<evidence type="ECO:0000313" key="2">
    <source>
        <dbReference type="EMBL" id="MFD1568230.1"/>
    </source>
</evidence>
<feature type="transmembrane region" description="Helical" evidence="1">
    <location>
        <begin position="252"/>
        <end position="275"/>
    </location>
</feature>
<feature type="transmembrane region" description="Helical" evidence="1">
    <location>
        <begin position="326"/>
        <end position="344"/>
    </location>
</feature>
<keyword evidence="1" id="KW-0812">Transmembrane</keyword>
<dbReference type="AlphaFoldDB" id="A0ABD6BUE4"/>
<dbReference type="InterPro" id="IPR005240">
    <property type="entry name" value="DUF389"/>
</dbReference>